<proteinExistence type="predicted"/>
<evidence type="ECO:0000313" key="3">
    <source>
        <dbReference type="Proteomes" id="UP000762676"/>
    </source>
</evidence>
<dbReference type="EMBL" id="BMAT01013642">
    <property type="protein sequence ID" value="GFS17146.1"/>
    <property type="molecule type" value="Genomic_DNA"/>
</dbReference>
<evidence type="ECO:0000313" key="2">
    <source>
        <dbReference type="EMBL" id="GFS17146.1"/>
    </source>
</evidence>
<organism evidence="2 3">
    <name type="scientific">Elysia marginata</name>
    <dbReference type="NCBI Taxonomy" id="1093978"/>
    <lineage>
        <taxon>Eukaryota</taxon>
        <taxon>Metazoa</taxon>
        <taxon>Spiralia</taxon>
        <taxon>Lophotrochozoa</taxon>
        <taxon>Mollusca</taxon>
        <taxon>Gastropoda</taxon>
        <taxon>Heterobranchia</taxon>
        <taxon>Euthyneura</taxon>
        <taxon>Panpulmonata</taxon>
        <taxon>Sacoglossa</taxon>
        <taxon>Placobranchoidea</taxon>
        <taxon>Plakobranchidae</taxon>
        <taxon>Elysia</taxon>
    </lineage>
</organism>
<evidence type="ECO:0000256" key="1">
    <source>
        <dbReference type="SAM" id="MobiDB-lite"/>
    </source>
</evidence>
<dbReference type="Proteomes" id="UP000762676">
    <property type="component" value="Unassembled WGS sequence"/>
</dbReference>
<reference evidence="2 3" key="1">
    <citation type="journal article" date="2021" name="Elife">
        <title>Chloroplast acquisition without the gene transfer in kleptoplastic sea slugs, Plakobranchus ocellatus.</title>
        <authorList>
            <person name="Maeda T."/>
            <person name="Takahashi S."/>
            <person name="Yoshida T."/>
            <person name="Shimamura S."/>
            <person name="Takaki Y."/>
            <person name="Nagai Y."/>
            <person name="Toyoda A."/>
            <person name="Suzuki Y."/>
            <person name="Arimoto A."/>
            <person name="Ishii H."/>
            <person name="Satoh N."/>
            <person name="Nishiyama T."/>
            <person name="Hasebe M."/>
            <person name="Maruyama T."/>
            <person name="Minagawa J."/>
            <person name="Obokata J."/>
            <person name="Shigenobu S."/>
        </authorList>
    </citation>
    <scope>NUCLEOTIDE SEQUENCE [LARGE SCALE GENOMIC DNA]</scope>
</reference>
<protein>
    <submittedName>
        <fullName evidence="2">Uncharacterized protein</fullName>
    </submittedName>
</protein>
<keyword evidence="3" id="KW-1185">Reference proteome</keyword>
<accession>A0AAV4J478</accession>
<feature type="region of interest" description="Disordered" evidence="1">
    <location>
        <begin position="1"/>
        <end position="58"/>
    </location>
</feature>
<feature type="compositionally biased region" description="Polar residues" evidence="1">
    <location>
        <begin position="25"/>
        <end position="58"/>
    </location>
</feature>
<sequence>MAYRKDKDAVANADNDQQDGETSEAMGNTSHLPSSGQDSSLSTQGACAQPNENSTLNETQPKSQFLDHLHVSHRGISTRPYSSVTGCPTLPLGPVLPGQLGDTSQDICLNDRITRPTPVCSTYMISPLSPPSMGLTSHAHTTPANQPPLQLNIPPSVPSDKVNNIDVPVGIAEGQLSFQEVPPSVSLPHALPPVDNPLSTMPQSTNSRITCSSGIEDDTTVSNASVRNALGSALMSARPVSEEGAAVQYRAGSSVLHHSESRHSLKSEISLDCQVRKLPKSILMFIAIEMKNSWEDLVELYGWNYHETQNFATKNPNDVFLALLKIAPFQTYTLSQFQEDLKFLPREDLLLDLDEKIKAHNAQALSNS</sequence>
<dbReference type="AlphaFoldDB" id="A0AAV4J478"/>
<comment type="caution">
    <text evidence="2">The sequence shown here is derived from an EMBL/GenBank/DDBJ whole genome shotgun (WGS) entry which is preliminary data.</text>
</comment>
<gene>
    <name evidence="2" type="ORF">ElyMa_006815200</name>
</gene>
<name>A0AAV4J478_9GAST</name>